<dbReference type="InterPro" id="IPR007889">
    <property type="entry name" value="HTH_Psq"/>
</dbReference>
<protein>
    <recommendedName>
        <fullName evidence="2">HTH psq-type domain-containing protein</fullName>
    </recommendedName>
</protein>
<evidence type="ECO:0000256" key="1">
    <source>
        <dbReference type="ARBA" id="ARBA00004123"/>
    </source>
</evidence>
<keyword evidence="4" id="KW-1185">Reference proteome</keyword>
<dbReference type="AlphaFoldDB" id="A0AAV0XJ11"/>
<dbReference type="GO" id="GO:0005634">
    <property type="term" value="C:nucleus"/>
    <property type="evidence" value="ECO:0007669"/>
    <property type="project" value="UniProtKB-SubCell"/>
</dbReference>
<sequence>MVRNYKRTSSRAKVPIDVIQIAVKKVLVDNMSRRSVAQDYNIPFKTLSRYCKKRELLDNEEDHINQVSGVGYSKHKQVFSICEEEQLSAYIKKSSDIYYGLSPNEVRKLAYQYAYELKIKKHS</sequence>
<feature type="domain" description="HTH psq-type" evidence="2">
    <location>
        <begin position="25"/>
        <end position="55"/>
    </location>
</feature>
<dbReference type="Pfam" id="PF04218">
    <property type="entry name" value="CENP-B_N"/>
    <property type="match status" value="1"/>
</dbReference>
<accession>A0AAV0XJ11</accession>
<name>A0AAV0XJ11_9HEMI</name>
<comment type="subcellular location">
    <subcellularLocation>
        <location evidence="1">Nucleus</location>
    </subcellularLocation>
</comment>
<dbReference type="SUPFAM" id="SSF46689">
    <property type="entry name" value="Homeodomain-like"/>
    <property type="match status" value="1"/>
</dbReference>
<organism evidence="3 4">
    <name type="scientific">Macrosiphum euphorbiae</name>
    <name type="common">potato aphid</name>
    <dbReference type="NCBI Taxonomy" id="13131"/>
    <lineage>
        <taxon>Eukaryota</taxon>
        <taxon>Metazoa</taxon>
        <taxon>Ecdysozoa</taxon>
        <taxon>Arthropoda</taxon>
        <taxon>Hexapoda</taxon>
        <taxon>Insecta</taxon>
        <taxon>Pterygota</taxon>
        <taxon>Neoptera</taxon>
        <taxon>Paraneoptera</taxon>
        <taxon>Hemiptera</taxon>
        <taxon>Sternorrhyncha</taxon>
        <taxon>Aphidomorpha</taxon>
        <taxon>Aphidoidea</taxon>
        <taxon>Aphididae</taxon>
        <taxon>Macrosiphini</taxon>
        <taxon>Macrosiphum</taxon>
    </lineage>
</organism>
<gene>
    <name evidence="3" type="ORF">MEUPH1_LOCUS21935</name>
</gene>
<proteinExistence type="predicted"/>
<comment type="caution">
    <text evidence="3">The sequence shown here is derived from an EMBL/GenBank/DDBJ whole genome shotgun (WGS) entry which is preliminary data.</text>
</comment>
<evidence type="ECO:0000313" key="3">
    <source>
        <dbReference type="EMBL" id="CAI6367461.1"/>
    </source>
</evidence>
<dbReference type="GO" id="GO:0003677">
    <property type="term" value="F:DNA binding"/>
    <property type="evidence" value="ECO:0007669"/>
    <property type="project" value="InterPro"/>
</dbReference>
<dbReference type="EMBL" id="CARXXK010000004">
    <property type="protein sequence ID" value="CAI6367461.1"/>
    <property type="molecule type" value="Genomic_DNA"/>
</dbReference>
<reference evidence="3 4" key="1">
    <citation type="submission" date="2023-01" db="EMBL/GenBank/DDBJ databases">
        <authorList>
            <person name="Whitehead M."/>
        </authorList>
    </citation>
    <scope>NUCLEOTIDE SEQUENCE [LARGE SCALE GENOMIC DNA]</scope>
</reference>
<evidence type="ECO:0000259" key="2">
    <source>
        <dbReference type="Pfam" id="PF04218"/>
    </source>
</evidence>
<evidence type="ECO:0000313" key="4">
    <source>
        <dbReference type="Proteomes" id="UP001160148"/>
    </source>
</evidence>
<dbReference type="Proteomes" id="UP001160148">
    <property type="component" value="Unassembled WGS sequence"/>
</dbReference>
<dbReference type="InterPro" id="IPR009057">
    <property type="entry name" value="Homeodomain-like_sf"/>
</dbReference>